<reference evidence="1 2" key="1">
    <citation type="submission" date="2017-10" db="EMBL/GenBank/DDBJ databases">
        <title>Draft genome of Longibacter Salinarum.</title>
        <authorList>
            <person name="Goh K.M."/>
            <person name="Shamsir M.S."/>
            <person name="Lim S.W."/>
        </authorList>
    </citation>
    <scope>NUCLEOTIDE SEQUENCE [LARGE SCALE GENOMIC DNA]</scope>
    <source>
        <strain evidence="1 2">KCTC 52045</strain>
    </source>
</reference>
<dbReference type="Proteomes" id="UP000220102">
    <property type="component" value="Unassembled WGS sequence"/>
</dbReference>
<evidence type="ECO:0000313" key="1">
    <source>
        <dbReference type="EMBL" id="PEN12944.1"/>
    </source>
</evidence>
<comment type="caution">
    <text evidence="1">The sequence shown here is derived from an EMBL/GenBank/DDBJ whole genome shotgun (WGS) entry which is preliminary data.</text>
</comment>
<proteinExistence type="predicted"/>
<evidence type="ECO:0000313" key="2">
    <source>
        <dbReference type="Proteomes" id="UP000220102"/>
    </source>
</evidence>
<protein>
    <submittedName>
        <fullName evidence="1">Uncharacterized protein</fullName>
    </submittedName>
</protein>
<organism evidence="1 2">
    <name type="scientific">Longibacter salinarum</name>
    <dbReference type="NCBI Taxonomy" id="1850348"/>
    <lineage>
        <taxon>Bacteria</taxon>
        <taxon>Pseudomonadati</taxon>
        <taxon>Rhodothermota</taxon>
        <taxon>Rhodothermia</taxon>
        <taxon>Rhodothermales</taxon>
        <taxon>Salisaetaceae</taxon>
        <taxon>Longibacter</taxon>
    </lineage>
</organism>
<name>A0A2A8CWH4_9BACT</name>
<accession>A0A2A8CWH4</accession>
<keyword evidence="2" id="KW-1185">Reference proteome</keyword>
<dbReference type="AlphaFoldDB" id="A0A2A8CWH4"/>
<dbReference type="EMBL" id="PDEQ01000006">
    <property type="protein sequence ID" value="PEN12944.1"/>
    <property type="molecule type" value="Genomic_DNA"/>
</dbReference>
<gene>
    <name evidence="1" type="ORF">CRI94_13170</name>
</gene>
<sequence length="166" mass="17900">MTFEYRLNVLEASGNGGYADKSRKKNVAPIPLRVTNNSSDPVTLHRDLLDVTSDGARPYLVPPQKAADDLGQAYGWHVLWGLLNVYYTSSSGKTTYIPVGPVISVFNIIRGATANAKLESDFEEESLYGVTVPSGATVSGLVFVADGEGQPLEFIYRGSDATARAR</sequence>